<dbReference type="STRING" id="418985.A0A1V9X6H9"/>
<dbReference type="PRINTS" id="PR00305">
    <property type="entry name" value="1433ZETA"/>
</dbReference>
<feature type="site" description="Interaction with phosphoserine on interacting protein" evidence="2">
    <location>
        <position position="67"/>
    </location>
</feature>
<dbReference type="CDD" id="cd08774">
    <property type="entry name" value="14-3-3"/>
    <property type="match status" value="1"/>
</dbReference>
<gene>
    <name evidence="4" type="ORF">BIW11_12545</name>
</gene>
<dbReference type="SMART" id="SM00101">
    <property type="entry name" value="14_3_3"/>
    <property type="match status" value="1"/>
</dbReference>
<evidence type="ECO:0000313" key="4">
    <source>
        <dbReference type="EMBL" id="OQR68983.1"/>
    </source>
</evidence>
<organism evidence="4 5">
    <name type="scientific">Tropilaelaps mercedesae</name>
    <dbReference type="NCBI Taxonomy" id="418985"/>
    <lineage>
        <taxon>Eukaryota</taxon>
        <taxon>Metazoa</taxon>
        <taxon>Ecdysozoa</taxon>
        <taxon>Arthropoda</taxon>
        <taxon>Chelicerata</taxon>
        <taxon>Arachnida</taxon>
        <taxon>Acari</taxon>
        <taxon>Parasitiformes</taxon>
        <taxon>Mesostigmata</taxon>
        <taxon>Gamasina</taxon>
        <taxon>Dermanyssoidea</taxon>
        <taxon>Laelapidae</taxon>
        <taxon>Tropilaelaps</taxon>
    </lineage>
</organism>
<dbReference type="PIRSF" id="PIRSF000868">
    <property type="entry name" value="14-3-3"/>
    <property type="match status" value="1"/>
</dbReference>
<reference evidence="4 5" key="1">
    <citation type="journal article" date="2017" name="Gigascience">
        <title>Draft genome of the honey bee ectoparasitic mite, Tropilaelaps mercedesae, is shaped by the parasitic life history.</title>
        <authorList>
            <person name="Dong X."/>
            <person name="Armstrong S.D."/>
            <person name="Xia D."/>
            <person name="Makepeace B.L."/>
            <person name="Darby A.C."/>
            <person name="Kadowaki T."/>
        </authorList>
    </citation>
    <scope>NUCLEOTIDE SEQUENCE [LARGE SCALE GENOMIC DNA]</scope>
    <source>
        <strain evidence="4">Wuxi-XJTLU</strain>
    </source>
</reference>
<dbReference type="InterPro" id="IPR036815">
    <property type="entry name" value="14-3-3_dom_sf"/>
</dbReference>
<accession>A0A1V9X6H9</accession>
<comment type="similarity">
    <text evidence="1">Belongs to the 14-3-3 family.</text>
</comment>
<dbReference type="InterPro" id="IPR000308">
    <property type="entry name" value="14-3-3"/>
</dbReference>
<dbReference type="Proteomes" id="UP000192247">
    <property type="component" value="Unassembled WGS sequence"/>
</dbReference>
<dbReference type="InterPro" id="IPR023410">
    <property type="entry name" value="14-3-3_domain"/>
</dbReference>
<feature type="domain" description="14-3-3" evidence="3">
    <location>
        <begin position="11"/>
        <end position="245"/>
    </location>
</feature>
<dbReference type="OrthoDB" id="6483452at2759"/>
<sequence>MSSMNLESLNRKELLDVAKLAEVAERYDDVASIMKNLWTRFKAERSFDAEERDQFIIGFKNAVTTRRTAWKNLNALMESGQWSAVEHQTILRAYMQVIENEIVVLCNDVLRIVDDLLGVADDVISRSIFLKTKADYFRYLAEVKADPERTLCVGVSHDAYKEAYDIARTHMAPTDPVALGIFLNYSMFCHEFLLDRSIGVEIAKNAFDEAVAELDAISEERHRDATLILKIIRENLELWRFQSGHL</sequence>
<feature type="site" description="Interaction with phosphoserine on interacting protein" evidence="2">
    <location>
        <position position="138"/>
    </location>
</feature>
<dbReference type="EMBL" id="MNPL01022743">
    <property type="protein sequence ID" value="OQR68983.1"/>
    <property type="molecule type" value="Genomic_DNA"/>
</dbReference>
<evidence type="ECO:0000259" key="3">
    <source>
        <dbReference type="SMART" id="SM00101"/>
    </source>
</evidence>
<dbReference type="SUPFAM" id="SSF48445">
    <property type="entry name" value="14-3-3 protein"/>
    <property type="match status" value="1"/>
</dbReference>
<protein>
    <submittedName>
        <fullName evidence="4">14-3-3 protein gamma-like</fullName>
    </submittedName>
</protein>
<dbReference type="InParanoid" id="A0A1V9X6H9"/>
<evidence type="ECO:0000313" key="5">
    <source>
        <dbReference type="Proteomes" id="UP000192247"/>
    </source>
</evidence>
<evidence type="ECO:0000256" key="2">
    <source>
        <dbReference type="PIRSR" id="PIRSR000868-1"/>
    </source>
</evidence>
<dbReference type="AlphaFoldDB" id="A0A1V9X6H9"/>
<dbReference type="Gene3D" id="1.20.190.20">
    <property type="entry name" value="14-3-3 domain"/>
    <property type="match status" value="1"/>
</dbReference>
<dbReference type="Pfam" id="PF00244">
    <property type="entry name" value="14-3-3"/>
    <property type="match status" value="1"/>
</dbReference>
<name>A0A1V9X6H9_9ACAR</name>
<evidence type="ECO:0000256" key="1">
    <source>
        <dbReference type="ARBA" id="ARBA00006141"/>
    </source>
</evidence>
<comment type="caution">
    <text evidence="4">The sequence shown here is derived from an EMBL/GenBank/DDBJ whole genome shotgun (WGS) entry which is preliminary data.</text>
</comment>
<keyword evidence="5" id="KW-1185">Reference proteome</keyword>
<dbReference type="PANTHER" id="PTHR18860">
    <property type="entry name" value="14-3-3 PROTEIN"/>
    <property type="match status" value="1"/>
</dbReference>
<proteinExistence type="inferred from homology"/>